<gene>
    <name evidence="2" type="ORF">ANCDUO_16029</name>
</gene>
<proteinExistence type="predicted"/>
<dbReference type="Pfam" id="PF00201">
    <property type="entry name" value="UDPGT"/>
    <property type="match status" value="1"/>
</dbReference>
<dbReference type="SUPFAM" id="SSF53756">
    <property type="entry name" value="UDP-Glycosyltransferase/glycogen phosphorylase"/>
    <property type="match status" value="1"/>
</dbReference>
<evidence type="ECO:0000313" key="2">
    <source>
        <dbReference type="EMBL" id="KIH53829.1"/>
    </source>
</evidence>
<organism evidence="2 3">
    <name type="scientific">Ancylostoma duodenale</name>
    <dbReference type="NCBI Taxonomy" id="51022"/>
    <lineage>
        <taxon>Eukaryota</taxon>
        <taxon>Metazoa</taxon>
        <taxon>Ecdysozoa</taxon>
        <taxon>Nematoda</taxon>
        <taxon>Chromadorea</taxon>
        <taxon>Rhabditida</taxon>
        <taxon>Rhabditina</taxon>
        <taxon>Rhabditomorpha</taxon>
        <taxon>Strongyloidea</taxon>
        <taxon>Ancylostomatidae</taxon>
        <taxon>Ancylostomatinae</taxon>
        <taxon>Ancylostoma</taxon>
    </lineage>
</organism>
<evidence type="ECO:0000256" key="1">
    <source>
        <dbReference type="ARBA" id="ARBA00022679"/>
    </source>
</evidence>
<dbReference type="AlphaFoldDB" id="A0A0C2G4H0"/>
<accession>A0A0C2G4H0</accession>
<dbReference type="EMBL" id="KN740286">
    <property type="protein sequence ID" value="KIH53829.1"/>
    <property type="molecule type" value="Genomic_DNA"/>
</dbReference>
<dbReference type="OrthoDB" id="5835829at2759"/>
<keyword evidence="1" id="KW-0808">Transferase</keyword>
<reference evidence="2 3" key="1">
    <citation type="submission" date="2013-12" db="EMBL/GenBank/DDBJ databases">
        <title>Draft genome of the parsitic nematode Ancylostoma duodenale.</title>
        <authorList>
            <person name="Mitreva M."/>
        </authorList>
    </citation>
    <scope>NUCLEOTIDE SEQUENCE [LARGE SCALE GENOMIC DNA]</scope>
    <source>
        <strain evidence="2 3">Zhejiang</strain>
    </source>
</reference>
<dbReference type="GO" id="GO:0008194">
    <property type="term" value="F:UDP-glycosyltransferase activity"/>
    <property type="evidence" value="ECO:0007669"/>
    <property type="project" value="InterPro"/>
</dbReference>
<dbReference type="Proteomes" id="UP000054047">
    <property type="component" value="Unassembled WGS sequence"/>
</dbReference>
<keyword evidence="3" id="KW-1185">Reference proteome</keyword>
<sequence>MEDYRAKINYLLSNSDEFLHFPQPITAKIVHIGGITIPETPQLTEEFRDLMERKDRAGVVYISLGSLVPTAKVEV</sequence>
<protein>
    <submittedName>
        <fullName evidence="2">Uncharacterized protein</fullName>
    </submittedName>
</protein>
<evidence type="ECO:0000313" key="3">
    <source>
        <dbReference type="Proteomes" id="UP000054047"/>
    </source>
</evidence>
<dbReference type="InterPro" id="IPR002213">
    <property type="entry name" value="UDP_glucos_trans"/>
</dbReference>
<name>A0A0C2G4H0_9BILA</name>